<protein>
    <submittedName>
        <fullName evidence="1">Uncharacterized protein</fullName>
    </submittedName>
</protein>
<sequence length="103" mass="11619">MIGAMKLQPDNEPRSSLGIGLGLNDAVGPRLEFASPTSTRSIPVSILKTKPFLSSAISFRVKKIRRRDWEAYWEHAGRSPEDDQMTYHKNAESYQIGESWVLV</sequence>
<gene>
    <name evidence="1" type="ORF">B296_00058243</name>
</gene>
<organism evidence="1 2">
    <name type="scientific">Ensete ventricosum</name>
    <name type="common">Abyssinian banana</name>
    <name type="synonym">Musa ensete</name>
    <dbReference type="NCBI Taxonomy" id="4639"/>
    <lineage>
        <taxon>Eukaryota</taxon>
        <taxon>Viridiplantae</taxon>
        <taxon>Streptophyta</taxon>
        <taxon>Embryophyta</taxon>
        <taxon>Tracheophyta</taxon>
        <taxon>Spermatophyta</taxon>
        <taxon>Magnoliopsida</taxon>
        <taxon>Liliopsida</taxon>
        <taxon>Zingiberales</taxon>
        <taxon>Musaceae</taxon>
        <taxon>Ensete</taxon>
    </lineage>
</organism>
<proteinExistence type="predicted"/>
<comment type="caution">
    <text evidence="1">The sequence shown here is derived from an EMBL/GenBank/DDBJ whole genome shotgun (WGS) entry which is preliminary data.</text>
</comment>
<dbReference type="AlphaFoldDB" id="A0A426WXK5"/>
<evidence type="ECO:0000313" key="1">
    <source>
        <dbReference type="EMBL" id="RRT31981.1"/>
    </source>
</evidence>
<dbReference type="EMBL" id="AMZH03034506">
    <property type="protein sequence ID" value="RRT31981.1"/>
    <property type="molecule type" value="Genomic_DNA"/>
</dbReference>
<evidence type="ECO:0000313" key="2">
    <source>
        <dbReference type="Proteomes" id="UP000287651"/>
    </source>
</evidence>
<accession>A0A426WXK5</accession>
<reference evidence="1 2" key="1">
    <citation type="journal article" date="2014" name="Agronomy (Basel)">
        <title>A Draft Genome Sequence for Ensete ventricosum, the Drought-Tolerant Tree Against Hunger.</title>
        <authorList>
            <person name="Harrison J."/>
            <person name="Moore K.A."/>
            <person name="Paszkiewicz K."/>
            <person name="Jones T."/>
            <person name="Grant M."/>
            <person name="Ambacheew D."/>
            <person name="Muzemil S."/>
            <person name="Studholme D.J."/>
        </authorList>
    </citation>
    <scope>NUCLEOTIDE SEQUENCE [LARGE SCALE GENOMIC DNA]</scope>
</reference>
<dbReference type="Proteomes" id="UP000287651">
    <property type="component" value="Unassembled WGS sequence"/>
</dbReference>
<name>A0A426WXK5_ENSVE</name>